<evidence type="ECO:0000256" key="3">
    <source>
        <dbReference type="ARBA" id="ARBA00023002"/>
    </source>
</evidence>
<dbReference type="PRINTS" id="PR00080">
    <property type="entry name" value="SDRFAMILY"/>
</dbReference>
<evidence type="ECO:0000256" key="1">
    <source>
        <dbReference type="ARBA" id="ARBA00006484"/>
    </source>
</evidence>
<dbReference type="InterPro" id="IPR036291">
    <property type="entry name" value="NAD(P)-bd_dom_sf"/>
</dbReference>
<dbReference type="PRINTS" id="PR00081">
    <property type="entry name" value="GDHRDH"/>
</dbReference>
<reference evidence="5 6" key="1">
    <citation type="submission" date="2024-01" db="EMBL/GenBank/DDBJ databases">
        <title>Comparative genomics of Cryptococcus and Kwoniella reveals pathogenesis evolution and contrasting modes of karyotype evolution via chromosome fusion or intercentromeric recombination.</title>
        <authorList>
            <person name="Coelho M.A."/>
            <person name="David-Palma M."/>
            <person name="Shea T."/>
            <person name="Bowers K."/>
            <person name="McGinley-Smith S."/>
            <person name="Mohammad A.W."/>
            <person name="Gnirke A."/>
            <person name="Yurkov A.M."/>
            <person name="Nowrousian M."/>
            <person name="Sun S."/>
            <person name="Cuomo C.A."/>
            <person name="Heitman J."/>
        </authorList>
    </citation>
    <scope>NUCLEOTIDE SEQUENCE [LARGE SCALE GENOMIC DNA]</scope>
    <source>
        <strain evidence="5">CBS 11374</strain>
    </source>
</reference>
<protein>
    <recommendedName>
        <fullName evidence="7">Short-chain dehydrogenase</fullName>
    </recommendedName>
</protein>
<keyword evidence="6" id="KW-1185">Reference proteome</keyword>
<dbReference type="PANTHER" id="PTHR43963:SF6">
    <property type="entry name" value="CHAIN DEHYDROGENASE FAMILY PROTEIN, PUTATIVE (AFU_ORTHOLOGUE AFUA_3G15350)-RELATED"/>
    <property type="match status" value="1"/>
</dbReference>
<organism evidence="5 6">
    <name type="scientific">Kwoniella shivajii</name>
    <dbReference type="NCBI Taxonomy" id="564305"/>
    <lineage>
        <taxon>Eukaryota</taxon>
        <taxon>Fungi</taxon>
        <taxon>Dikarya</taxon>
        <taxon>Basidiomycota</taxon>
        <taxon>Agaricomycotina</taxon>
        <taxon>Tremellomycetes</taxon>
        <taxon>Tremellales</taxon>
        <taxon>Cryptococcaceae</taxon>
        <taxon>Kwoniella</taxon>
    </lineage>
</organism>
<dbReference type="EMBL" id="CP141889">
    <property type="protein sequence ID" value="WRT69355.1"/>
    <property type="molecule type" value="Genomic_DNA"/>
</dbReference>
<sequence length="288" mass="31336">MTNNKIVLLTGASRGLGQAAAQIIAARDEPITLLATSRKAEHLNLTGAHKDTVIEYPQLDITDNDSITCLYNDIVDKYGRVDVLINNAGSTFEKIDNSTFGPEIVKKTFDLNYWGVVKMIEKFTPIIPDGGRIVNVSSAASQQDDFPNEELKARLFDEKTNLVNLNALVEEYMSASKTSDESDGWLKHGFYPAYSTSKAFINLLTASSARNYPTILSNALAGDLPKGTKAKTPGTRVILRLAFDDIDNVSGKFWAGKTTADTGPGDVVEDWPGKEIVWDLLPDGASSS</sequence>
<dbReference type="Proteomes" id="UP001329825">
    <property type="component" value="Chromosome 9"/>
</dbReference>
<dbReference type="InterPro" id="IPR002347">
    <property type="entry name" value="SDR_fam"/>
</dbReference>
<proteinExistence type="inferred from homology"/>
<evidence type="ECO:0000256" key="2">
    <source>
        <dbReference type="ARBA" id="ARBA00022857"/>
    </source>
</evidence>
<keyword evidence="3" id="KW-0560">Oxidoreductase</keyword>
<evidence type="ECO:0008006" key="7">
    <source>
        <dbReference type="Google" id="ProtNLM"/>
    </source>
</evidence>
<keyword evidence="2" id="KW-0521">NADP</keyword>
<accession>A0ABZ1D5N3</accession>
<dbReference type="RefSeq" id="XP_062794094.1">
    <property type="nucleotide sequence ID" value="XM_062938043.1"/>
</dbReference>
<dbReference type="Pfam" id="PF00106">
    <property type="entry name" value="adh_short"/>
    <property type="match status" value="1"/>
</dbReference>
<evidence type="ECO:0000313" key="5">
    <source>
        <dbReference type="EMBL" id="WRT69355.1"/>
    </source>
</evidence>
<evidence type="ECO:0000256" key="4">
    <source>
        <dbReference type="RuleBase" id="RU000363"/>
    </source>
</evidence>
<evidence type="ECO:0000313" key="6">
    <source>
        <dbReference type="Proteomes" id="UP001329825"/>
    </source>
</evidence>
<comment type="similarity">
    <text evidence="1 4">Belongs to the short-chain dehydrogenases/reductases (SDR) family.</text>
</comment>
<gene>
    <name evidence="5" type="ORF">IL334_006339</name>
</gene>
<name>A0ABZ1D5N3_9TREE</name>
<dbReference type="GeneID" id="87958469"/>
<dbReference type="PANTHER" id="PTHR43963">
    <property type="entry name" value="CARBONYL REDUCTASE 1-RELATED"/>
    <property type="match status" value="1"/>
</dbReference>
<dbReference type="SUPFAM" id="SSF51735">
    <property type="entry name" value="NAD(P)-binding Rossmann-fold domains"/>
    <property type="match status" value="1"/>
</dbReference>
<dbReference type="Gene3D" id="3.40.50.720">
    <property type="entry name" value="NAD(P)-binding Rossmann-like Domain"/>
    <property type="match status" value="1"/>
</dbReference>